<gene>
    <name evidence="1" type="ORF">WDS16_21755</name>
</gene>
<dbReference type="Proteomes" id="UP001432000">
    <property type="component" value="Chromosome"/>
</dbReference>
<organism evidence="1 2">
    <name type="scientific">Rhodococcus sovatensis</name>
    <dbReference type="NCBI Taxonomy" id="1805840"/>
    <lineage>
        <taxon>Bacteria</taxon>
        <taxon>Bacillati</taxon>
        <taxon>Actinomycetota</taxon>
        <taxon>Actinomycetes</taxon>
        <taxon>Mycobacteriales</taxon>
        <taxon>Nocardiaceae</taxon>
        <taxon>Rhodococcus</taxon>
    </lineage>
</organism>
<proteinExistence type="predicted"/>
<dbReference type="InterPro" id="IPR008567">
    <property type="entry name" value="BKACE"/>
</dbReference>
<dbReference type="EMBL" id="CP147846">
    <property type="protein sequence ID" value="WXG67820.1"/>
    <property type="molecule type" value="Genomic_DNA"/>
</dbReference>
<accession>A0ABZ2PHU5</accession>
<evidence type="ECO:0000313" key="1">
    <source>
        <dbReference type="EMBL" id="WXG67820.1"/>
    </source>
</evidence>
<keyword evidence="2" id="KW-1185">Reference proteome</keyword>
<name>A0ABZ2PHU5_9NOCA</name>
<evidence type="ECO:0000313" key="2">
    <source>
        <dbReference type="Proteomes" id="UP001432000"/>
    </source>
</evidence>
<protein>
    <submittedName>
        <fullName evidence="1">3-keto-5-aminohexanoate cleavage protein</fullName>
    </submittedName>
</protein>
<dbReference type="Pfam" id="PF05853">
    <property type="entry name" value="BKACE"/>
    <property type="match status" value="1"/>
</dbReference>
<dbReference type="RefSeq" id="WP_338887623.1">
    <property type="nucleotide sequence ID" value="NZ_CP147846.1"/>
</dbReference>
<sequence length="230" mass="23921">MKLKACINGPRTPGEHPAVPVTADQISTESIAAVRAGAEAIHVHPKNSDGTDSLAADRVEAAVRAARAAGVPVGVTTGAWSSPDPTSRLKAIASWTTLPDFASVNWHEEGAYEVARVLLDKGVGVEAGLWNVRAARAWMDSDLRRHCMRALLEVQSNDTPTVAEDLVAMTVDAGVPILLHGEGASCWNTLRLAGSLGLPTRIGLEDTLTLPDGSLAAGNADLVAAAVAEL</sequence>
<dbReference type="PANTHER" id="PTHR37418:SF1">
    <property type="entry name" value="3-KETO-5-AMINOHEXANOATE CLEAVAGE PROTEIN"/>
    <property type="match status" value="1"/>
</dbReference>
<dbReference type="PANTHER" id="PTHR37418">
    <property type="entry name" value="3-KETO-5-AMINOHEXANOATE CLEAVAGE ENZYME-RELATED"/>
    <property type="match status" value="1"/>
</dbReference>
<dbReference type="InterPro" id="IPR013785">
    <property type="entry name" value="Aldolase_TIM"/>
</dbReference>
<reference evidence="1 2" key="1">
    <citation type="submission" date="2024-03" db="EMBL/GenBank/DDBJ databases">
        <title>Natural products discovery in diverse microorganisms through a two-stage MS feature dereplication strategy.</title>
        <authorList>
            <person name="Zhang R."/>
        </authorList>
    </citation>
    <scope>NUCLEOTIDE SEQUENCE [LARGE SCALE GENOMIC DNA]</scope>
    <source>
        <strain evidence="1 2">18930</strain>
    </source>
</reference>
<dbReference type="Gene3D" id="3.20.20.70">
    <property type="entry name" value="Aldolase class I"/>
    <property type="match status" value="1"/>
</dbReference>